<keyword evidence="5" id="KW-1185">Reference proteome</keyword>
<comment type="caution">
    <text evidence="4">The sequence shown here is derived from an EMBL/GenBank/DDBJ whole genome shotgun (WGS) entry which is preliminary data.</text>
</comment>
<organism evidence="4 5">
    <name type="scientific">Jannaschia aquimarina</name>
    <dbReference type="NCBI Taxonomy" id="935700"/>
    <lineage>
        <taxon>Bacteria</taxon>
        <taxon>Pseudomonadati</taxon>
        <taxon>Pseudomonadota</taxon>
        <taxon>Alphaproteobacteria</taxon>
        <taxon>Rhodobacterales</taxon>
        <taxon>Roseobacteraceae</taxon>
        <taxon>Jannaschia</taxon>
    </lineage>
</organism>
<dbReference type="RefSeq" id="WP_043918433.1">
    <property type="nucleotide sequence ID" value="NZ_FZPF01000003.1"/>
</dbReference>
<dbReference type="Proteomes" id="UP000032232">
    <property type="component" value="Unassembled WGS sequence"/>
</dbReference>
<evidence type="ECO:0000313" key="4">
    <source>
        <dbReference type="EMBL" id="KIT16625.1"/>
    </source>
</evidence>
<accession>A0A0D1ELH2</accession>
<feature type="compositionally biased region" description="Low complexity" evidence="1">
    <location>
        <begin position="82"/>
        <end position="91"/>
    </location>
</feature>
<evidence type="ECO:0000256" key="2">
    <source>
        <dbReference type="SAM" id="SignalP"/>
    </source>
</evidence>
<gene>
    <name evidence="4" type="ORF">jaqu_15920</name>
</gene>
<feature type="compositionally biased region" description="Low complexity" evidence="1">
    <location>
        <begin position="98"/>
        <end position="110"/>
    </location>
</feature>
<dbReference type="OrthoDB" id="10012543at2"/>
<feature type="region of interest" description="Disordered" evidence="1">
    <location>
        <begin position="82"/>
        <end position="110"/>
    </location>
</feature>
<protein>
    <recommendedName>
        <fullName evidence="3">Phosphodiester glycosidase domain-containing protein</fullName>
    </recommendedName>
</protein>
<keyword evidence="2" id="KW-0732">Signal</keyword>
<name>A0A0D1ELH2_9RHOB</name>
<evidence type="ECO:0000256" key="1">
    <source>
        <dbReference type="SAM" id="MobiDB-lite"/>
    </source>
</evidence>
<evidence type="ECO:0000313" key="5">
    <source>
        <dbReference type="Proteomes" id="UP000032232"/>
    </source>
</evidence>
<feature type="domain" description="Phosphodiester glycosidase" evidence="3">
    <location>
        <begin position="186"/>
        <end position="337"/>
    </location>
</feature>
<dbReference type="InterPro" id="IPR018711">
    <property type="entry name" value="NAGPA"/>
</dbReference>
<feature type="chain" id="PRO_5002230411" description="Phosphodiester glycosidase domain-containing protein" evidence="2">
    <location>
        <begin position="20"/>
        <end position="368"/>
    </location>
</feature>
<feature type="signal peptide" evidence="2">
    <location>
        <begin position="1"/>
        <end position="19"/>
    </location>
</feature>
<dbReference type="Pfam" id="PF09992">
    <property type="entry name" value="NAGPA"/>
    <property type="match status" value="1"/>
</dbReference>
<reference evidence="4 5" key="1">
    <citation type="submission" date="2015-02" db="EMBL/GenBank/DDBJ databases">
        <title>Genome Sequence of Jannaschia aquimarina DSM28248, a member of the Roseobacter clade.</title>
        <authorList>
            <person name="Voget S."/>
            <person name="Daniel R."/>
        </authorList>
    </citation>
    <scope>NUCLEOTIDE SEQUENCE [LARGE SCALE GENOMIC DNA]</scope>
    <source>
        <strain evidence="4 5">GSW-M26</strain>
    </source>
</reference>
<sequence length="368" mass="37573">MIRAAILLAGALGAAPAAAQETFSFPRPVPQVTVPSKPLPQAQPGGGVLLQNLSRHQSGVGIGGPTHDRAIGETVGSPNALGGLLRGLGPASDDEDGAPPAADPAPAADPNHVTAIVSAPAAAPRPASPPSVALRTVQSGPVALQVVTLPNAARVEIVAPDAAGRKDDAGLVLLEIATEYQPDILISGGYLSAFVPPTALGLVRVGGRDISRIHRSWLTTAVFCTDGSDHLVRSFSPEIVEGRTDCLQAGPMVVVDGASRYPASDLVDGEARLADQIVIHTFLCEDAQGALVMGISGAATLHELGPALVDGLGCRQAMRLSGRETGGMYLRGIGLLENSLIALPSAIAVHGVSVRRPAGDEIRTGIFR</sequence>
<proteinExistence type="predicted"/>
<dbReference type="AlphaFoldDB" id="A0A0D1ELH2"/>
<dbReference type="EMBL" id="JYFE01000028">
    <property type="protein sequence ID" value="KIT16625.1"/>
    <property type="molecule type" value="Genomic_DNA"/>
</dbReference>
<dbReference type="STRING" id="935700.jaqu_15920"/>
<dbReference type="PATRIC" id="fig|935700.4.peg.1649"/>
<evidence type="ECO:0000259" key="3">
    <source>
        <dbReference type="Pfam" id="PF09992"/>
    </source>
</evidence>